<gene>
    <name evidence="2" type="ORF">LC087_05610</name>
</gene>
<dbReference type="CDD" id="cd06576">
    <property type="entry name" value="PASTA_Pbp2x-like_1"/>
    <property type="match status" value="1"/>
</dbReference>
<organism evidence="2 3">
    <name type="scientific">Bacillus carboniphilus</name>
    <dbReference type="NCBI Taxonomy" id="86663"/>
    <lineage>
        <taxon>Bacteria</taxon>
        <taxon>Bacillati</taxon>
        <taxon>Bacillota</taxon>
        <taxon>Bacilli</taxon>
        <taxon>Bacillales</taxon>
        <taxon>Bacillaceae</taxon>
        <taxon>Bacillus</taxon>
    </lineage>
</organism>
<protein>
    <submittedName>
        <fullName evidence="2">Penicillin-binding protein</fullName>
    </submittedName>
</protein>
<dbReference type="Pfam" id="PF03793">
    <property type="entry name" value="PASTA"/>
    <property type="match status" value="2"/>
</dbReference>
<accession>A0ABY9JW48</accession>
<proteinExistence type="predicted"/>
<dbReference type="Gene3D" id="3.40.710.10">
    <property type="entry name" value="DD-peptidase/beta-lactamase superfamily"/>
    <property type="match status" value="1"/>
</dbReference>
<dbReference type="Proteomes" id="UP001197974">
    <property type="component" value="Chromosome"/>
</dbReference>
<evidence type="ECO:0000313" key="2">
    <source>
        <dbReference type="EMBL" id="WLR43627.1"/>
    </source>
</evidence>
<dbReference type="SMART" id="SM00740">
    <property type="entry name" value="PASTA"/>
    <property type="match status" value="2"/>
</dbReference>
<feature type="domain" description="PASTA" evidence="1">
    <location>
        <begin position="405"/>
        <end position="463"/>
    </location>
</feature>
<dbReference type="SUPFAM" id="SSF54184">
    <property type="entry name" value="Penicillin-binding protein 2x (pbp-2x), c-terminal domain"/>
    <property type="match status" value="2"/>
</dbReference>
<dbReference type="CDD" id="cd06575">
    <property type="entry name" value="PASTA_Pbp2x-like_2"/>
    <property type="match status" value="1"/>
</dbReference>
<keyword evidence="3" id="KW-1185">Reference proteome</keyword>
<sequence>MRQRAKKYETEKMIGIVANPKTGEILAMANDPSFDPNLRDITNYHNDAVYYAFEPGSTMKTFTVASAIEEGKYNGNETFQSGSYTEVAGAPINDHSTLKYDGGKYTFDQGFQRSSNVAMSILVNEKLGIDTYFQYLDRFGFGKKTGIDLEDEQTGMFPSEDVDTRTKLITSFGQSITVTPIQQIQALTAIANDGKMMKPFLIKKIVDSNTGEIIEEKKPTQAGQPVSPDTAKQVRDLLERVVDQEADGDPDTNGSTGTAYYNENYQVAGKTGTAQMYTDGKIEQGKYIYSFLGLAPKDDPQLVMYVMAQDPKHDGKKAVVDVFNQVLERSLSYLEASTTSDSKSSLPTEITIENYRGKNPKTISEQLTKKNLQPIVIGEGKKVVQQFPEEGDSPLLLKSKLFLVTEQPTMPNLTGWSYRDVENFCKLVDIDLQPVEGTGYVTKQSIKEGVKLKEGDKLAVTLE</sequence>
<dbReference type="RefSeq" id="WP_306020286.1">
    <property type="nucleotide sequence ID" value="NZ_CP129013.1"/>
</dbReference>
<name>A0ABY9JW48_9BACI</name>
<dbReference type="SUPFAM" id="SSF56601">
    <property type="entry name" value="beta-lactamase/transpeptidase-like"/>
    <property type="match status" value="1"/>
</dbReference>
<dbReference type="InterPro" id="IPR001460">
    <property type="entry name" value="PCN-bd_Tpept"/>
</dbReference>
<dbReference type="InterPro" id="IPR005543">
    <property type="entry name" value="PASTA_dom"/>
</dbReference>
<dbReference type="InterPro" id="IPR050515">
    <property type="entry name" value="Beta-lactam/transpept"/>
</dbReference>
<dbReference type="PANTHER" id="PTHR30627:SF26">
    <property type="entry name" value="PENICILLIN-BINDING PROTEIN 2B"/>
    <property type="match status" value="1"/>
</dbReference>
<evidence type="ECO:0000313" key="3">
    <source>
        <dbReference type="Proteomes" id="UP001197974"/>
    </source>
</evidence>
<evidence type="ECO:0000259" key="1">
    <source>
        <dbReference type="PROSITE" id="PS51178"/>
    </source>
</evidence>
<dbReference type="Pfam" id="PF00905">
    <property type="entry name" value="Transpeptidase"/>
    <property type="match status" value="1"/>
</dbReference>
<reference evidence="2 3" key="1">
    <citation type="submission" date="2023-06" db="EMBL/GenBank/DDBJ databases">
        <title>Five Gram-positive bacteria isolated from mangrove sediments in Shenzhen, Guangdong, China.</title>
        <authorList>
            <person name="Yu S."/>
            <person name="Zheng W."/>
            <person name="Huang Y."/>
        </authorList>
    </citation>
    <scope>NUCLEOTIDE SEQUENCE [LARGE SCALE GENOMIC DNA]</scope>
    <source>
        <strain evidence="2 3">SaN35-3</strain>
    </source>
</reference>
<dbReference type="InterPro" id="IPR012338">
    <property type="entry name" value="Beta-lactam/transpept-like"/>
</dbReference>
<dbReference type="EMBL" id="CP129013">
    <property type="protein sequence ID" value="WLR43627.1"/>
    <property type="molecule type" value="Genomic_DNA"/>
</dbReference>
<dbReference type="PANTHER" id="PTHR30627">
    <property type="entry name" value="PEPTIDOGLYCAN D,D-TRANSPEPTIDASE"/>
    <property type="match status" value="1"/>
</dbReference>
<dbReference type="PROSITE" id="PS51178">
    <property type="entry name" value="PASTA"/>
    <property type="match status" value="1"/>
</dbReference>
<dbReference type="Gene3D" id="3.30.450.330">
    <property type="match status" value="1"/>
</dbReference>